<name>A0ABW5LE44_9FLAO</name>
<evidence type="ECO:0008006" key="4">
    <source>
        <dbReference type="Google" id="ProtNLM"/>
    </source>
</evidence>
<reference evidence="3" key="1">
    <citation type="journal article" date="2019" name="Int. J. Syst. Evol. Microbiol.">
        <title>The Global Catalogue of Microorganisms (GCM) 10K type strain sequencing project: providing services to taxonomists for standard genome sequencing and annotation.</title>
        <authorList>
            <consortium name="The Broad Institute Genomics Platform"/>
            <consortium name="The Broad Institute Genome Sequencing Center for Infectious Disease"/>
            <person name="Wu L."/>
            <person name="Ma J."/>
        </authorList>
    </citation>
    <scope>NUCLEOTIDE SEQUENCE [LARGE SCALE GENOMIC DNA]</scope>
    <source>
        <strain evidence="3">KCTC 52274</strain>
    </source>
</reference>
<protein>
    <recommendedName>
        <fullName evidence="4">Tetratricopeptide repeat protein</fullName>
    </recommendedName>
</protein>
<keyword evidence="3" id="KW-1185">Reference proteome</keyword>
<gene>
    <name evidence="2" type="ORF">ACFSR1_05470</name>
</gene>
<dbReference type="EMBL" id="JBHULE010000008">
    <property type="protein sequence ID" value="MFD2562109.1"/>
    <property type="molecule type" value="Genomic_DNA"/>
</dbReference>
<feature type="transmembrane region" description="Helical" evidence="1">
    <location>
        <begin position="118"/>
        <end position="137"/>
    </location>
</feature>
<keyword evidence="1" id="KW-0472">Membrane</keyword>
<accession>A0ABW5LE44</accession>
<proteinExistence type="predicted"/>
<feature type="transmembrane region" description="Helical" evidence="1">
    <location>
        <begin position="63"/>
        <end position="82"/>
    </location>
</feature>
<keyword evidence="1" id="KW-1133">Transmembrane helix</keyword>
<sequence>MKILKYILLFSFALALLGLVSKTLIPYRGGNEFLILGVLLMAMLIPIYSLVALIKKKHRIESAMMLISIPLIFGILFKLMRWPFGNQMTIIGSQILLLVSIGILIYSITKKIKIPESILFVTIGFCSLTYCFKTLFWPGSKELIIAAFLTIAGSLFIILKKKAVFSTSKIVLGIIILLFTLSFLTKESTLFQTSYIDLLNPESNHPEDYYNYAWILYNEGDTTKAKTNLQYAINELNNPDNEFSDMVSKNRDNYLEVFGAAMNMLNNNNWNTLDWPDPTFEN</sequence>
<evidence type="ECO:0000256" key="1">
    <source>
        <dbReference type="SAM" id="Phobius"/>
    </source>
</evidence>
<keyword evidence="1" id="KW-0812">Transmembrane</keyword>
<dbReference type="Proteomes" id="UP001597319">
    <property type="component" value="Unassembled WGS sequence"/>
</dbReference>
<evidence type="ECO:0000313" key="2">
    <source>
        <dbReference type="EMBL" id="MFD2562109.1"/>
    </source>
</evidence>
<dbReference type="RefSeq" id="WP_378290411.1">
    <property type="nucleotide sequence ID" value="NZ_JBHULE010000008.1"/>
</dbReference>
<feature type="transmembrane region" description="Helical" evidence="1">
    <location>
        <begin position="166"/>
        <end position="184"/>
    </location>
</feature>
<feature type="transmembrane region" description="Helical" evidence="1">
    <location>
        <begin position="143"/>
        <end position="159"/>
    </location>
</feature>
<feature type="transmembrane region" description="Helical" evidence="1">
    <location>
        <begin position="33"/>
        <end position="51"/>
    </location>
</feature>
<comment type="caution">
    <text evidence="2">The sequence shown here is derived from an EMBL/GenBank/DDBJ whole genome shotgun (WGS) entry which is preliminary data.</text>
</comment>
<organism evidence="2 3">
    <name type="scientific">Aquimarina rubra</name>
    <dbReference type="NCBI Taxonomy" id="1920033"/>
    <lineage>
        <taxon>Bacteria</taxon>
        <taxon>Pseudomonadati</taxon>
        <taxon>Bacteroidota</taxon>
        <taxon>Flavobacteriia</taxon>
        <taxon>Flavobacteriales</taxon>
        <taxon>Flavobacteriaceae</taxon>
        <taxon>Aquimarina</taxon>
    </lineage>
</organism>
<evidence type="ECO:0000313" key="3">
    <source>
        <dbReference type="Proteomes" id="UP001597319"/>
    </source>
</evidence>
<feature type="transmembrane region" description="Helical" evidence="1">
    <location>
        <begin position="88"/>
        <end position="106"/>
    </location>
</feature>